<dbReference type="Gene3D" id="1.20.1600.10">
    <property type="entry name" value="Outer membrane efflux proteins (OEP)"/>
    <property type="match status" value="1"/>
</dbReference>
<evidence type="ECO:0000313" key="1">
    <source>
        <dbReference type="EMBL" id="MFC7670808.1"/>
    </source>
</evidence>
<accession>A0ABW2UB91</accession>
<reference evidence="2" key="1">
    <citation type="journal article" date="2019" name="Int. J. Syst. Evol. Microbiol.">
        <title>The Global Catalogue of Microorganisms (GCM) 10K type strain sequencing project: providing services to taxonomists for standard genome sequencing and annotation.</title>
        <authorList>
            <consortium name="The Broad Institute Genomics Platform"/>
            <consortium name="The Broad Institute Genome Sequencing Center for Infectious Disease"/>
            <person name="Wu L."/>
            <person name="Ma J."/>
        </authorList>
    </citation>
    <scope>NUCLEOTIDE SEQUENCE [LARGE SCALE GENOMIC DNA]</scope>
    <source>
        <strain evidence="2">JCM 19635</strain>
    </source>
</reference>
<sequence length="362" mass="40959">MSGNYLVAPVLSHDNGQTKLQYSAENASNYTGFDKNLTNGALYQGLVQVTQPLFATGRYNVYAQQTQNLALSQQNLARLSVHDLEKLVADQYILCRQDLEQLSYVRELLGILNTQSLLVRKLVEASLLKQSDYTLLTIEQQTQELALNTYRAAYRRDLLDLNVLSGIGDTTEVLLPAPNLPLQRTPVAAPRFLERYRLDSLGLAATQQVFELRYRPQANAFVNGGLNAVSFGDIPNRFGTSAGLSFSLFLFDGHQRELSRQRTGILLRSVQQARQNFQTVNPVRQQRILGELRALEERQRLARALASYRSLLDSYKREVIAGQLSVINYVQVLKNYAAAGRDLVLLDNNRLLLINAYNYWNW</sequence>
<protein>
    <submittedName>
        <fullName evidence="1">TolC family protein</fullName>
    </submittedName>
</protein>
<evidence type="ECO:0000313" key="2">
    <source>
        <dbReference type="Proteomes" id="UP001596513"/>
    </source>
</evidence>
<comment type="caution">
    <text evidence="1">The sequence shown here is derived from an EMBL/GenBank/DDBJ whole genome shotgun (WGS) entry which is preliminary data.</text>
</comment>
<dbReference type="SUPFAM" id="SSF56954">
    <property type="entry name" value="Outer membrane efflux proteins (OEP)"/>
    <property type="match status" value="1"/>
</dbReference>
<proteinExistence type="predicted"/>
<dbReference type="RefSeq" id="WP_380206542.1">
    <property type="nucleotide sequence ID" value="NZ_JBHTEK010000004.1"/>
</dbReference>
<organism evidence="1 2">
    <name type="scientific">Hymenobacter humi</name>
    <dbReference type="NCBI Taxonomy" id="1411620"/>
    <lineage>
        <taxon>Bacteria</taxon>
        <taxon>Pseudomonadati</taxon>
        <taxon>Bacteroidota</taxon>
        <taxon>Cytophagia</taxon>
        <taxon>Cytophagales</taxon>
        <taxon>Hymenobacteraceae</taxon>
        <taxon>Hymenobacter</taxon>
    </lineage>
</organism>
<dbReference type="Proteomes" id="UP001596513">
    <property type="component" value="Unassembled WGS sequence"/>
</dbReference>
<dbReference type="EMBL" id="JBHTEK010000004">
    <property type="protein sequence ID" value="MFC7670808.1"/>
    <property type="molecule type" value="Genomic_DNA"/>
</dbReference>
<gene>
    <name evidence="1" type="ORF">ACFQT0_28040</name>
</gene>
<name>A0ABW2UB91_9BACT</name>
<keyword evidence="2" id="KW-1185">Reference proteome</keyword>